<dbReference type="KEGG" id="bsed:DN745_17645"/>
<evidence type="ECO:0008006" key="5">
    <source>
        <dbReference type="Google" id="ProtNLM"/>
    </source>
</evidence>
<evidence type="ECO:0000313" key="4">
    <source>
        <dbReference type="Proteomes" id="UP000249799"/>
    </source>
</evidence>
<dbReference type="EMBL" id="CP030032">
    <property type="protein sequence ID" value="AWV91055.1"/>
    <property type="molecule type" value="Genomic_DNA"/>
</dbReference>
<name>A0A2Z4FQI2_9DELT</name>
<organism evidence="3 4">
    <name type="scientific">Bradymonas sediminis</name>
    <dbReference type="NCBI Taxonomy" id="1548548"/>
    <lineage>
        <taxon>Bacteria</taxon>
        <taxon>Deltaproteobacteria</taxon>
        <taxon>Bradymonadales</taxon>
        <taxon>Bradymonadaceae</taxon>
        <taxon>Bradymonas</taxon>
    </lineage>
</organism>
<dbReference type="OrthoDB" id="10012325at2"/>
<feature type="chain" id="PRO_5016392122" description="Intracellular proteinase inhibitor BsuPI domain-containing protein" evidence="2">
    <location>
        <begin position="22"/>
        <end position="214"/>
    </location>
</feature>
<dbReference type="PROSITE" id="PS51257">
    <property type="entry name" value="PROKAR_LIPOPROTEIN"/>
    <property type="match status" value="1"/>
</dbReference>
<feature type="compositionally biased region" description="Low complexity" evidence="1">
    <location>
        <begin position="34"/>
        <end position="48"/>
    </location>
</feature>
<proteinExistence type="predicted"/>
<feature type="region of interest" description="Disordered" evidence="1">
    <location>
        <begin position="28"/>
        <end position="48"/>
    </location>
</feature>
<sequence length="214" mass="23027">MQNVTKALVIGLIAVTLTACSNDRSQNTGGWDIGTQTDTGADASADTGTDAGTMSYQINFELKNESGAQLYAYKSVDNQGPCSFEQQFWLSIERNGEAVRPGQDCGVCSCEAMATGTCALCDVACAAPSASSTLFEDGDSRQYQWDGRVWYQDPQDHCITPELAAGETLKATFCYGAEFFEDEASHISNPSCQTIEFTLDQPEQTVRVVIPPPA</sequence>
<dbReference type="AlphaFoldDB" id="A0A2Z4FQI2"/>
<dbReference type="Proteomes" id="UP000249799">
    <property type="component" value="Chromosome"/>
</dbReference>
<keyword evidence="2" id="KW-0732">Signal</keyword>
<gene>
    <name evidence="3" type="ORF">DN745_17645</name>
</gene>
<feature type="signal peptide" evidence="2">
    <location>
        <begin position="1"/>
        <end position="21"/>
    </location>
</feature>
<evidence type="ECO:0000313" key="3">
    <source>
        <dbReference type="EMBL" id="AWV91055.1"/>
    </source>
</evidence>
<keyword evidence="4" id="KW-1185">Reference proteome</keyword>
<evidence type="ECO:0000256" key="2">
    <source>
        <dbReference type="SAM" id="SignalP"/>
    </source>
</evidence>
<reference evidence="3 4" key="1">
    <citation type="submission" date="2018-06" db="EMBL/GenBank/DDBJ databases">
        <title>Lujinxingia sediminis gen. nov. sp. nov., a new facultative anaerobic member of the class Deltaproteobacteria, and proposal of Lujinxingaceae fam. nov.</title>
        <authorList>
            <person name="Guo L.-Y."/>
            <person name="Li C.-M."/>
            <person name="Wang S."/>
            <person name="Du Z.-J."/>
        </authorList>
    </citation>
    <scope>NUCLEOTIDE SEQUENCE [LARGE SCALE GENOMIC DNA]</scope>
    <source>
        <strain evidence="3 4">FA350</strain>
    </source>
</reference>
<protein>
    <recommendedName>
        <fullName evidence="5">Intracellular proteinase inhibitor BsuPI domain-containing protein</fullName>
    </recommendedName>
</protein>
<evidence type="ECO:0000256" key="1">
    <source>
        <dbReference type="SAM" id="MobiDB-lite"/>
    </source>
</evidence>
<accession>A0A2Z4FQI2</accession>